<proteinExistence type="inferred from homology"/>
<dbReference type="FunFam" id="3.40.430.10:FF:000001">
    <property type="entry name" value="Dihydrofolate reductase"/>
    <property type="match status" value="1"/>
</dbReference>
<accession>A0A557RMA8</accession>
<evidence type="ECO:0000256" key="7">
    <source>
        <dbReference type="ARBA" id="ARBA00025067"/>
    </source>
</evidence>
<dbReference type="RefSeq" id="WP_069133752.1">
    <property type="nucleotide sequence ID" value="NZ_VMKP01000001.1"/>
</dbReference>
<sequence length="165" mass="18603">MQITLVVAMTENRVIGRNNDLPWRLPDDMRHFVALTRGKPIVMGRRNYASIGRPLPRRQNIVMTRQPDWSADGVEAVHSVEAAIAAAGDVPELMVIGGADIYAAFLPRADRIELTRVRTELEGDTWLPVFEGPEWTRTALTHHPADAEHAWAMDFEVWERQPAAD</sequence>
<dbReference type="GO" id="GO:0004146">
    <property type="term" value="F:dihydrofolate reductase activity"/>
    <property type="evidence" value="ECO:0007669"/>
    <property type="project" value="UniProtKB-EC"/>
</dbReference>
<dbReference type="GO" id="GO:0046452">
    <property type="term" value="P:dihydrofolate metabolic process"/>
    <property type="evidence" value="ECO:0007669"/>
    <property type="project" value="TreeGrafter"/>
</dbReference>
<dbReference type="PANTHER" id="PTHR48069:SF3">
    <property type="entry name" value="DIHYDROFOLATE REDUCTASE"/>
    <property type="match status" value="1"/>
</dbReference>
<dbReference type="PIRSF" id="PIRSF000194">
    <property type="entry name" value="DHFR"/>
    <property type="match status" value="1"/>
</dbReference>
<evidence type="ECO:0000256" key="6">
    <source>
        <dbReference type="ARBA" id="ARBA00023002"/>
    </source>
</evidence>
<dbReference type="CDD" id="cd00209">
    <property type="entry name" value="DHFR"/>
    <property type="match status" value="1"/>
</dbReference>
<dbReference type="InterPro" id="IPR001796">
    <property type="entry name" value="DHFR_dom"/>
</dbReference>
<evidence type="ECO:0000256" key="8">
    <source>
        <dbReference type="PIRNR" id="PIRNR000194"/>
    </source>
</evidence>
<dbReference type="Gene3D" id="3.40.430.10">
    <property type="entry name" value="Dihydrofolate Reductase, subunit A"/>
    <property type="match status" value="1"/>
</dbReference>
<protein>
    <recommendedName>
        <fullName evidence="3 8">Dihydrofolate reductase</fullName>
        <ecNumber evidence="3 8">1.5.1.3</ecNumber>
    </recommendedName>
</protein>
<reference evidence="11 12" key="1">
    <citation type="submission" date="2019-07" db="EMBL/GenBank/DDBJ databases">
        <title>Reclasification of Spiribacter aquaticus.</title>
        <authorList>
            <person name="Leon M.J."/>
            <person name="Sanchez-Porro C."/>
            <person name="Ventosa A."/>
        </authorList>
    </citation>
    <scope>NUCLEOTIDE SEQUENCE [LARGE SCALE GENOMIC DNA]</scope>
    <source>
        <strain evidence="11 12">SP30</strain>
    </source>
</reference>
<dbReference type="PROSITE" id="PS51330">
    <property type="entry name" value="DHFR_2"/>
    <property type="match status" value="1"/>
</dbReference>
<evidence type="ECO:0000259" key="10">
    <source>
        <dbReference type="PROSITE" id="PS51330"/>
    </source>
</evidence>
<dbReference type="GO" id="GO:0005829">
    <property type="term" value="C:cytosol"/>
    <property type="evidence" value="ECO:0007669"/>
    <property type="project" value="TreeGrafter"/>
</dbReference>
<dbReference type="PRINTS" id="PR00070">
    <property type="entry name" value="DHFR"/>
</dbReference>
<evidence type="ECO:0000256" key="5">
    <source>
        <dbReference type="ARBA" id="ARBA00022857"/>
    </source>
</evidence>
<dbReference type="InterPro" id="IPR024072">
    <property type="entry name" value="DHFR-like_dom_sf"/>
</dbReference>
<evidence type="ECO:0000313" key="11">
    <source>
        <dbReference type="EMBL" id="TVO66266.1"/>
    </source>
</evidence>
<keyword evidence="12" id="KW-1185">Reference proteome</keyword>
<comment type="caution">
    <text evidence="11">The sequence shown here is derived from an EMBL/GenBank/DDBJ whole genome shotgun (WGS) entry which is preliminary data.</text>
</comment>
<dbReference type="PANTHER" id="PTHR48069">
    <property type="entry name" value="DIHYDROFOLATE REDUCTASE"/>
    <property type="match status" value="1"/>
</dbReference>
<dbReference type="Proteomes" id="UP000316688">
    <property type="component" value="Unassembled WGS sequence"/>
</dbReference>
<evidence type="ECO:0000256" key="2">
    <source>
        <dbReference type="ARBA" id="ARBA00009539"/>
    </source>
</evidence>
<evidence type="ECO:0000256" key="1">
    <source>
        <dbReference type="ARBA" id="ARBA00004903"/>
    </source>
</evidence>
<dbReference type="GO" id="GO:0046655">
    <property type="term" value="P:folic acid metabolic process"/>
    <property type="evidence" value="ECO:0007669"/>
    <property type="project" value="TreeGrafter"/>
</dbReference>
<dbReference type="InterPro" id="IPR017925">
    <property type="entry name" value="DHFR_CS"/>
</dbReference>
<keyword evidence="6 8" id="KW-0560">Oxidoreductase</keyword>
<dbReference type="GO" id="GO:0070401">
    <property type="term" value="F:NADP+ binding"/>
    <property type="evidence" value="ECO:0007669"/>
    <property type="project" value="UniProtKB-ARBA"/>
</dbReference>
<dbReference type="PROSITE" id="PS00075">
    <property type="entry name" value="DHFR_1"/>
    <property type="match status" value="1"/>
</dbReference>
<dbReference type="EMBL" id="VMKP01000001">
    <property type="protein sequence ID" value="TVO66266.1"/>
    <property type="molecule type" value="Genomic_DNA"/>
</dbReference>
<comment type="catalytic activity">
    <reaction evidence="8">
        <text>(6S)-5,6,7,8-tetrahydrofolate + NADP(+) = 7,8-dihydrofolate + NADPH + H(+)</text>
        <dbReference type="Rhea" id="RHEA:15009"/>
        <dbReference type="ChEBI" id="CHEBI:15378"/>
        <dbReference type="ChEBI" id="CHEBI:57451"/>
        <dbReference type="ChEBI" id="CHEBI:57453"/>
        <dbReference type="ChEBI" id="CHEBI:57783"/>
        <dbReference type="ChEBI" id="CHEBI:58349"/>
        <dbReference type="EC" id="1.5.1.3"/>
    </reaction>
</comment>
<evidence type="ECO:0000256" key="3">
    <source>
        <dbReference type="ARBA" id="ARBA00012856"/>
    </source>
</evidence>
<evidence type="ECO:0000256" key="9">
    <source>
        <dbReference type="RuleBase" id="RU004474"/>
    </source>
</evidence>
<keyword evidence="5 8" id="KW-0521">NADP</keyword>
<dbReference type="InterPro" id="IPR012259">
    <property type="entry name" value="DHFR"/>
</dbReference>
<gene>
    <name evidence="11" type="ORF">FPL11_00780</name>
</gene>
<dbReference type="GO" id="GO:0006730">
    <property type="term" value="P:one-carbon metabolic process"/>
    <property type="evidence" value="ECO:0007669"/>
    <property type="project" value="UniProtKB-KW"/>
</dbReference>
<dbReference type="AlphaFoldDB" id="A0A557RMA8"/>
<comment type="similarity">
    <text evidence="2 8 9">Belongs to the dihydrofolate reductase family.</text>
</comment>
<organism evidence="11 12">
    <name type="scientific">Spiribacter aquaticus</name>
    <dbReference type="NCBI Taxonomy" id="1935996"/>
    <lineage>
        <taxon>Bacteria</taxon>
        <taxon>Pseudomonadati</taxon>
        <taxon>Pseudomonadota</taxon>
        <taxon>Gammaproteobacteria</taxon>
        <taxon>Chromatiales</taxon>
        <taxon>Ectothiorhodospiraceae</taxon>
        <taxon>Spiribacter</taxon>
    </lineage>
</organism>
<dbReference type="SUPFAM" id="SSF53597">
    <property type="entry name" value="Dihydrofolate reductase-like"/>
    <property type="match status" value="1"/>
</dbReference>
<dbReference type="GO" id="GO:0046654">
    <property type="term" value="P:tetrahydrofolate biosynthetic process"/>
    <property type="evidence" value="ECO:0007669"/>
    <property type="project" value="UniProtKB-UniPathway"/>
</dbReference>
<comment type="function">
    <text evidence="7 8">Key enzyme in folate metabolism. Catalyzes an essential reaction for de novo glycine and purine synthesis, and for DNA precursor synthesis.</text>
</comment>
<dbReference type="EC" id="1.5.1.3" evidence="3 8"/>
<name>A0A557RMA8_9GAMM</name>
<dbReference type="UniPathway" id="UPA00077">
    <property type="reaction ID" value="UER00158"/>
</dbReference>
<feature type="domain" description="DHFR" evidence="10">
    <location>
        <begin position="2"/>
        <end position="160"/>
    </location>
</feature>
<comment type="pathway">
    <text evidence="1 8">Cofactor biosynthesis; tetrahydrofolate biosynthesis; 5,6,7,8-tetrahydrofolate from 7,8-dihydrofolate: step 1/1.</text>
</comment>
<evidence type="ECO:0000256" key="4">
    <source>
        <dbReference type="ARBA" id="ARBA00022563"/>
    </source>
</evidence>
<keyword evidence="4 8" id="KW-0554">One-carbon metabolism</keyword>
<evidence type="ECO:0000313" key="12">
    <source>
        <dbReference type="Proteomes" id="UP000316688"/>
    </source>
</evidence>
<dbReference type="Pfam" id="PF00186">
    <property type="entry name" value="DHFR_1"/>
    <property type="match status" value="1"/>
</dbReference>